<sequence>MKVLYVTLIENFVRDIDGRGFIPNIDGGFVRDIDGCFILDIDGGFIRDIDGGFIRDIDGGFILDINRGFIRDIYGSLIPYIDGGFIRDIYGSLIPYIDGGFIRDIDRGFIRDIDGSLYVTFIEVLYVTLIEALYVTLMEALYVTLMEVPPIVNNKNNGVDVDKWDYFIRDSHACGFPNNFDKERALSVLRDQINLYNMFNLRYTLHSKVYQHLVVKCVEEINSVSTKECRGIEALKNYCLMDDRLLYLSYHANDKDTENNLQHARAIMDRIHQRDFYHCIYKLLLDSSEKEKRIREDCKFFEKRIREDKEKIEKEIATRIKTNPHNVAIEFEKVVLKYLTKSLKVDKQIKYLLDDYNIPTHHFIVKPIFIALVANGDFVIEHEEPKKSPMVPSKFEEVTLRVFCTLKHCDRIQLETQIESYFDECNNVL</sequence>
<dbReference type="InterPro" id="IPR050135">
    <property type="entry name" value="dGTPase-like"/>
</dbReference>
<comment type="caution">
    <text evidence="1">The sequence shown here is derived from an EMBL/GenBank/DDBJ whole genome shotgun (WGS) entry which is preliminary data.</text>
</comment>
<organism evidence="1 2">
    <name type="scientific">Tegillarca granosa</name>
    <name type="common">Malaysian cockle</name>
    <name type="synonym">Anadara granosa</name>
    <dbReference type="NCBI Taxonomy" id="220873"/>
    <lineage>
        <taxon>Eukaryota</taxon>
        <taxon>Metazoa</taxon>
        <taxon>Spiralia</taxon>
        <taxon>Lophotrochozoa</taxon>
        <taxon>Mollusca</taxon>
        <taxon>Bivalvia</taxon>
        <taxon>Autobranchia</taxon>
        <taxon>Pteriomorphia</taxon>
        <taxon>Arcoida</taxon>
        <taxon>Arcoidea</taxon>
        <taxon>Arcidae</taxon>
        <taxon>Tegillarca</taxon>
    </lineage>
</organism>
<dbReference type="Proteomes" id="UP001217089">
    <property type="component" value="Unassembled WGS sequence"/>
</dbReference>
<gene>
    <name evidence="1" type="ORF">KUTeg_015266</name>
</gene>
<evidence type="ECO:0000313" key="1">
    <source>
        <dbReference type="EMBL" id="KAJ8307182.1"/>
    </source>
</evidence>
<dbReference type="PANTHER" id="PTHR11373:SF4">
    <property type="entry name" value="DEOXYNUCLEOSIDE TRIPHOSPHATE TRIPHOSPHOHYDROLASE SAMHD1"/>
    <property type="match status" value="1"/>
</dbReference>
<name>A0ABQ9EUC2_TEGGR</name>
<reference evidence="1 2" key="1">
    <citation type="submission" date="2022-12" db="EMBL/GenBank/DDBJ databases">
        <title>Chromosome-level genome of Tegillarca granosa.</title>
        <authorList>
            <person name="Kim J."/>
        </authorList>
    </citation>
    <scope>NUCLEOTIDE SEQUENCE [LARGE SCALE GENOMIC DNA]</scope>
    <source>
        <strain evidence="1">Teg-2019</strain>
        <tissue evidence="1">Adductor muscle</tissue>
    </source>
</reference>
<proteinExistence type="predicted"/>
<keyword evidence="2" id="KW-1185">Reference proteome</keyword>
<dbReference type="SUPFAM" id="SSF109604">
    <property type="entry name" value="HD-domain/PDEase-like"/>
    <property type="match status" value="1"/>
</dbReference>
<dbReference type="EMBL" id="JARBDR010000793">
    <property type="protein sequence ID" value="KAJ8307182.1"/>
    <property type="molecule type" value="Genomic_DNA"/>
</dbReference>
<dbReference type="PANTHER" id="PTHR11373">
    <property type="entry name" value="DEOXYNUCLEOSIDE TRIPHOSPHATE TRIPHOSPHOHYDROLASE"/>
    <property type="match status" value="1"/>
</dbReference>
<evidence type="ECO:0000313" key="2">
    <source>
        <dbReference type="Proteomes" id="UP001217089"/>
    </source>
</evidence>
<protein>
    <submittedName>
        <fullName evidence="1">Uncharacterized protein</fullName>
    </submittedName>
</protein>
<accession>A0ABQ9EUC2</accession>
<dbReference type="Gene3D" id="1.10.3210.10">
    <property type="entry name" value="Hypothetical protein af1432"/>
    <property type="match status" value="1"/>
</dbReference>